<dbReference type="RefSeq" id="WP_145340247.1">
    <property type="nucleotide sequence ID" value="NZ_SMLY01000087.1"/>
</dbReference>
<evidence type="ECO:0000256" key="2">
    <source>
        <dbReference type="ARBA" id="ARBA00022475"/>
    </source>
</evidence>
<organism evidence="7 8">
    <name type="scientific">Roseibium hamelinense</name>
    <dbReference type="NCBI Taxonomy" id="150831"/>
    <lineage>
        <taxon>Bacteria</taxon>
        <taxon>Pseudomonadati</taxon>
        <taxon>Pseudomonadota</taxon>
        <taxon>Alphaproteobacteria</taxon>
        <taxon>Hyphomicrobiales</taxon>
        <taxon>Stappiaceae</taxon>
        <taxon>Roseibium</taxon>
    </lineage>
</organism>
<dbReference type="AlphaFoldDB" id="A0A562THP1"/>
<gene>
    <name evidence="7" type="ORF">JM93_00241</name>
</gene>
<dbReference type="PANTHER" id="PTHR30606:SF9">
    <property type="entry name" value="LIPID A BIOSYNTHESIS LAUROYLTRANSFERASE"/>
    <property type="match status" value="1"/>
</dbReference>
<dbReference type="CDD" id="cd07984">
    <property type="entry name" value="LPLAT_LABLAT-like"/>
    <property type="match status" value="1"/>
</dbReference>
<evidence type="ECO:0000256" key="4">
    <source>
        <dbReference type="ARBA" id="ARBA00022679"/>
    </source>
</evidence>
<protein>
    <submittedName>
        <fullName evidence="7">KDO2-lipid IV(A) lauroyltransferase</fullName>
    </submittedName>
</protein>
<proteinExistence type="predicted"/>
<dbReference type="PANTHER" id="PTHR30606">
    <property type="entry name" value="LIPID A BIOSYNTHESIS LAUROYL ACYLTRANSFERASE"/>
    <property type="match status" value="1"/>
</dbReference>
<evidence type="ECO:0000313" key="8">
    <source>
        <dbReference type="Proteomes" id="UP000320593"/>
    </source>
</evidence>
<keyword evidence="5" id="KW-0472">Membrane</keyword>
<dbReference type="EMBL" id="VLLF01000001">
    <property type="protein sequence ID" value="TWI92698.1"/>
    <property type="molecule type" value="Genomic_DNA"/>
</dbReference>
<reference evidence="7 8" key="1">
    <citation type="submission" date="2019-07" db="EMBL/GenBank/DDBJ databases">
        <title>Genomic Encyclopedia of Archaeal and Bacterial Type Strains, Phase II (KMG-II): from individual species to whole genera.</title>
        <authorList>
            <person name="Goeker M."/>
        </authorList>
    </citation>
    <scope>NUCLEOTIDE SEQUENCE [LARGE SCALE GENOMIC DNA]</scope>
    <source>
        <strain evidence="7 8">ATCC BAA-252</strain>
    </source>
</reference>
<comment type="caution">
    <text evidence="7">The sequence shown here is derived from an EMBL/GenBank/DDBJ whole genome shotgun (WGS) entry which is preliminary data.</text>
</comment>
<keyword evidence="4 7" id="KW-0808">Transferase</keyword>
<dbReference type="OrthoDB" id="7463125at2"/>
<dbReference type="Proteomes" id="UP000320593">
    <property type="component" value="Unassembled WGS sequence"/>
</dbReference>
<keyword evidence="6" id="KW-0012">Acyltransferase</keyword>
<evidence type="ECO:0000256" key="5">
    <source>
        <dbReference type="ARBA" id="ARBA00023136"/>
    </source>
</evidence>
<accession>A0A562THP1</accession>
<dbReference type="GO" id="GO:0016746">
    <property type="term" value="F:acyltransferase activity"/>
    <property type="evidence" value="ECO:0007669"/>
    <property type="project" value="UniProtKB-KW"/>
</dbReference>
<keyword evidence="3" id="KW-0997">Cell inner membrane</keyword>
<keyword evidence="2" id="KW-1003">Cell membrane</keyword>
<evidence type="ECO:0000313" key="7">
    <source>
        <dbReference type="EMBL" id="TWI92698.1"/>
    </source>
</evidence>
<keyword evidence="8" id="KW-1185">Reference proteome</keyword>
<evidence type="ECO:0000256" key="3">
    <source>
        <dbReference type="ARBA" id="ARBA00022519"/>
    </source>
</evidence>
<name>A0A562THP1_9HYPH</name>
<dbReference type="InterPro" id="IPR004960">
    <property type="entry name" value="LipA_acyltrans"/>
</dbReference>
<dbReference type="GO" id="GO:0005886">
    <property type="term" value="C:plasma membrane"/>
    <property type="evidence" value="ECO:0007669"/>
    <property type="project" value="UniProtKB-SubCell"/>
</dbReference>
<sequence>MKGAPPGKRLRLSDIAFEETRPVEPRPPRFANLFSRDPDQAKEARLHWLVHTRDGLASVLFHHMVRAMPTGFATWFGAVSAPSAQRRYQKRIFAQRIARNFKALTCGRKHNATTQQQRLNRWWLNTGRTLSEFAIVNRLWRDGRIEVHGREHLESARALGGPLIFTSVHLSTWEAVFVAVHHGLAGPSIGPFQPEPNRFTNHIIHQLRKRRNQYLFPPGQKSAYRLRRLLEAGETSLTIFIDEVRERQVHIPFFGREMPSKGNGIAAIKLANACGGTIVPLYLTRLPGTRFKLTICPPVARSDGTYPIASTLSALNEVYEPVVLENLEEWYMLSEIRLPDGFEQGPYAQVLSQKNTRAGW</sequence>
<dbReference type="GO" id="GO:0009247">
    <property type="term" value="P:glycolipid biosynthetic process"/>
    <property type="evidence" value="ECO:0007669"/>
    <property type="project" value="UniProtKB-ARBA"/>
</dbReference>
<evidence type="ECO:0000256" key="6">
    <source>
        <dbReference type="ARBA" id="ARBA00023315"/>
    </source>
</evidence>
<dbReference type="Pfam" id="PF03279">
    <property type="entry name" value="Lip_A_acyltrans"/>
    <property type="match status" value="1"/>
</dbReference>
<comment type="subcellular location">
    <subcellularLocation>
        <location evidence="1">Cell inner membrane</location>
    </subcellularLocation>
</comment>
<evidence type="ECO:0000256" key="1">
    <source>
        <dbReference type="ARBA" id="ARBA00004533"/>
    </source>
</evidence>